<comment type="caution">
    <text evidence="1">The sequence shown here is derived from an EMBL/GenBank/DDBJ whole genome shotgun (WGS) entry which is preliminary data.</text>
</comment>
<name>A0AAD6SY50_9AGAR</name>
<sequence length="446" mass="49381">MDDGIQALPVENYIDRLPDDVLQILFLTACGPFFSAFRAFGEARRVIYMVCSRWFHLALQSRLLWSSLRVTKSQSLANLRYLLRRSGPGPLRLGLHFNEAPKRRPGPKHNPPLPAIMAMLAPHFPRLISLVLYVGDTDVIPMLKSAVNGIALPNLRSLSIRQYSFFAANSTTLYIPPATFGSVPASLHSLVLSIIPFDCATLPVLPNMCQLVFRDMQRSNFPVWSDFILLCRATPNVREVSLNRVGFQLVPSTLAPLDVWPQLVKLHVALGGNPSVARFLAHGDFVSIDVLYISVISDVDVTLLLQASSLLAKVSRLFMDGMRVAQITLQAVFDTTDGLEIFHTPTIGRAALLALQSSPSTARKLKAVGVAMHDPSEILAFAEGWVALSDVRRRGMTLWTPRRTSPLSPSFLRDPAMEILKNTLHIKFRTVYPIAASHFDDVALPA</sequence>
<evidence type="ECO:0000313" key="1">
    <source>
        <dbReference type="EMBL" id="KAJ7034428.1"/>
    </source>
</evidence>
<accession>A0AAD6SY50</accession>
<keyword evidence="2" id="KW-1185">Reference proteome</keyword>
<evidence type="ECO:0000313" key="2">
    <source>
        <dbReference type="Proteomes" id="UP001218188"/>
    </source>
</evidence>
<evidence type="ECO:0008006" key="3">
    <source>
        <dbReference type="Google" id="ProtNLM"/>
    </source>
</evidence>
<reference evidence="1" key="1">
    <citation type="submission" date="2023-03" db="EMBL/GenBank/DDBJ databases">
        <title>Massive genome expansion in bonnet fungi (Mycena s.s.) driven by repeated elements and novel gene families across ecological guilds.</title>
        <authorList>
            <consortium name="Lawrence Berkeley National Laboratory"/>
            <person name="Harder C.B."/>
            <person name="Miyauchi S."/>
            <person name="Viragh M."/>
            <person name="Kuo A."/>
            <person name="Thoen E."/>
            <person name="Andreopoulos B."/>
            <person name="Lu D."/>
            <person name="Skrede I."/>
            <person name="Drula E."/>
            <person name="Henrissat B."/>
            <person name="Morin E."/>
            <person name="Kohler A."/>
            <person name="Barry K."/>
            <person name="LaButti K."/>
            <person name="Morin E."/>
            <person name="Salamov A."/>
            <person name="Lipzen A."/>
            <person name="Mereny Z."/>
            <person name="Hegedus B."/>
            <person name="Baldrian P."/>
            <person name="Stursova M."/>
            <person name="Weitz H."/>
            <person name="Taylor A."/>
            <person name="Grigoriev I.V."/>
            <person name="Nagy L.G."/>
            <person name="Martin F."/>
            <person name="Kauserud H."/>
        </authorList>
    </citation>
    <scope>NUCLEOTIDE SEQUENCE</scope>
    <source>
        <strain evidence="1">CBHHK200</strain>
    </source>
</reference>
<protein>
    <recommendedName>
        <fullName evidence="3">F-box domain-containing protein</fullName>
    </recommendedName>
</protein>
<organism evidence="1 2">
    <name type="scientific">Mycena alexandri</name>
    <dbReference type="NCBI Taxonomy" id="1745969"/>
    <lineage>
        <taxon>Eukaryota</taxon>
        <taxon>Fungi</taxon>
        <taxon>Dikarya</taxon>
        <taxon>Basidiomycota</taxon>
        <taxon>Agaricomycotina</taxon>
        <taxon>Agaricomycetes</taxon>
        <taxon>Agaricomycetidae</taxon>
        <taxon>Agaricales</taxon>
        <taxon>Marasmiineae</taxon>
        <taxon>Mycenaceae</taxon>
        <taxon>Mycena</taxon>
    </lineage>
</organism>
<gene>
    <name evidence="1" type="ORF">C8F04DRAFT_1259933</name>
</gene>
<proteinExistence type="predicted"/>
<dbReference type="Proteomes" id="UP001218188">
    <property type="component" value="Unassembled WGS sequence"/>
</dbReference>
<dbReference type="AlphaFoldDB" id="A0AAD6SY50"/>
<dbReference type="EMBL" id="JARJCM010000057">
    <property type="protein sequence ID" value="KAJ7034428.1"/>
    <property type="molecule type" value="Genomic_DNA"/>
</dbReference>